<evidence type="ECO:0000259" key="2">
    <source>
        <dbReference type="SMART" id="SM00834"/>
    </source>
</evidence>
<organism evidence="3 4">
    <name type="scientific">Thermosulfurimonas dismutans</name>
    <dbReference type="NCBI Taxonomy" id="999894"/>
    <lineage>
        <taxon>Bacteria</taxon>
        <taxon>Pseudomonadati</taxon>
        <taxon>Thermodesulfobacteriota</taxon>
        <taxon>Thermodesulfobacteria</taxon>
        <taxon>Thermodesulfobacteriales</taxon>
        <taxon>Thermodesulfobacteriaceae</taxon>
        <taxon>Thermosulfurimonas</taxon>
    </lineage>
</organism>
<dbReference type="InterPro" id="IPR013429">
    <property type="entry name" value="Regulatory_FmdB_Zinc_ribbon"/>
</dbReference>
<dbReference type="PANTHER" id="PTHR34404">
    <property type="entry name" value="REGULATORY PROTEIN, FMDB FAMILY"/>
    <property type="match status" value="1"/>
</dbReference>
<feature type="domain" description="Putative regulatory protein FmdB zinc ribbon" evidence="2">
    <location>
        <begin position="1"/>
        <end position="41"/>
    </location>
</feature>
<dbReference type="NCBIfam" id="TIGR02605">
    <property type="entry name" value="CxxC_CxxC_SSSS"/>
    <property type="match status" value="1"/>
</dbReference>
<accession>A0A179D626</accession>
<dbReference type="OrthoDB" id="9813321at2"/>
<name>A0A179D626_9BACT</name>
<dbReference type="EMBL" id="LWLG01000001">
    <property type="protein sequence ID" value="OAQ21555.1"/>
    <property type="molecule type" value="Genomic_DNA"/>
</dbReference>
<proteinExistence type="predicted"/>
<keyword evidence="4" id="KW-1185">Reference proteome</keyword>
<dbReference type="SMART" id="SM00834">
    <property type="entry name" value="CxxC_CXXC_SSSS"/>
    <property type="match status" value="1"/>
</dbReference>
<protein>
    <submittedName>
        <fullName evidence="3">Type I antifreeze protein</fullName>
    </submittedName>
</protein>
<evidence type="ECO:0000313" key="4">
    <source>
        <dbReference type="Proteomes" id="UP000078390"/>
    </source>
</evidence>
<evidence type="ECO:0000313" key="3">
    <source>
        <dbReference type="EMBL" id="OAQ21555.1"/>
    </source>
</evidence>
<feature type="region of interest" description="Disordered" evidence="1">
    <location>
        <begin position="60"/>
        <end position="80"/>
    </location>
</feature>
<dbReference type="Proteomes" id="UP000078390">
    <property type="component" value="Unassembled WGS sequence"/>
</dbReference>
<dbReference type="PANTHER" id="PTHR34404:SF2">
    <property type="entry name" value="CONSERVED SERINE RICH PROTEIN"/>
    <property type="match status" value="1"/>
</dbReference>
<sequence>MPVYEYECEACGKHLEVWQKITDAPLTKCEACGGKLRKLISQSSFILKGSGWYVTDYARKERKDSSKETSKGGSESKDKA</sequence>
<gene>
    <name evidence="3" type="ORF">TDIS_0073</name>
</gene>
<dbReference type="STRING" id="999894.TDIS_0073"/>
<comment type="caution">
    <text evidence="3">The sequence shown here is derived from an EMBL/GenBank/DDBJ whole genome shotgun (WGS) entry which is preliminary data.</text>
</comment>
<evidence type="ECO:0000256" key="1">
    <source>
        <dbReference type="SAM" id="MobiDB-lite"/>
    </source>
</evidence>
<dbReference type="RefSeq" id="WP_068668152.1">
    <property type="nucleotide sequence ID" value="NZ_LWLG01000001.1"/>
</dbReference>
<reference evidence="3 4" key="1">
    <citation type="submission" date="2016-04" db="EMBL/GenBank/DDBJ databases">
        <title>Genome analysis of Thermosulfurimonas dismutans, the first thermophilic sulfur-disproportionating bacterium of the phylum Thermodesulfobacteria.</title>
        <authorList>
            <person name="Mardanov A.V."/>
            <person name="Beletsky A.V."/>
            <person name="Kadnikov V.V."/>
            <person name="Slobodkin A.I."/>
            <person name="Ravin N.V."/>
        </authorList>
    </citation>
    <scope>NUCLEOTIDE SEQUENCE [LARGE SCALE GENOMIC DNA]</scope>
    <source>
        <strain evidence="3 4">S95</strain>
    </source>
</reference>
<dbReference type="AlphaFoldDB" id="A0A179D626"/>
<dbReference type="Pfam" id="PF09723">
    <property type="entry name" value="Zn_ribbon_8"/>
    <property type="match status" value="1"/>
</dbReference>